<dbReference type="FunCoup" id="A0A0P0W003">
    <property type="interactions" value="331"/>
</dbReference>
<protein>
    <submittedName>
        <fullName evidence="2">Os03g0603200 protein</fullName>
    </submittedName>
</protein>
<keyword evidence="3" id="KW-1185">Reference proteome</keyword>
<feature type="region of interest" description="Disordered" evidence="1">
    <location>
        <begin position="348"/>
        <end position="397"/>
    </location>
</feature>
<feature type="non-terminal residue" evidence="2">
    <location>
        <position position="397"/>
    </location>
</feature>
<organism evidence="2 3">
    <name type="scientific">Oryza sativa subsp. japonica</name>
    <name type="common">Rice</name>
    <dbReference type="NCBI Taxonomy" id="39947"/>
    <lineage>
        <taxon>Eukaryota</taxon>
        <taxon>Viridiplantae</taxon>
        <taxon>Streptophyta</taxon>
        <taxon>Embryophyta</taxon>
        <taxon>Tracheophyta</taxon>
        <taxon>Spermatophyta</taxon>
        <taxon>Magnoliopsida</taxon>
        <taxon>Liliopsida</taxon>
        <taxon>Poales</taxon>
        <taxon>Poaceae</taxon>
        <taxon>BOP clade</taxon>
        <taxon>Oryzoideae</taxon>
        <taxon>Oryzeae</taxon>
        <taxon>Oryzinae</taxon>
        <taxon>Oryza</taxon>
        <taxon>Oryza sativa</taxon>
    </lineage>
</organism>
<feature type="compositionally biased region" description="Basic residues" evidence="1">
    <location>
        <begin position="384"/>
        <end position="397"/>
    </location>
</feature>
<gene>
    <name evidence="2" type="ordered locus">Os03g0603200</name>
    <name evidence="2" type="ORF">OSNPB_030603200</name>
</gene>
<dbReference type="EMBL" id="AP014959">
    <property type="protein sequence ID" value="BAS85207.1"/>
    <property type="molecule type" value="Genomic_DNA"/>
</dbReference>
<dbReference type="Proteomes" id="UP000059680">
    <property type="component" value="Chromosome 3"/>
</dbReference>
<name>A0A0P0W003_ORYSJ</name>
<reference evidence="2 3" key="3">
    <citation type="journal article" date="2013" name="Rice">
        <title>Improvement of the Oryza sativa Nipponbare reference genome using next generation sequence and optical map data.</title>
        <authorList>
            <person name="Kawahara Y."/>
            <person name="de la Bastide M."/>
            <person name="Hamilton J.P."/>
            <person name="Kanamori H."/>
            <person name="McCombie W.R."/>
            <person name="Ouyang S."/>
            <person name="Schwartz D.C."/>
            <person name="Tanaka T."/>
            <person name="Wu J."/>
            <person name="Zhou S."/>
            <person name="Childs K.L."/>
            <person name="Davidson R.M."/>
            <person name="Lin H."/>
            <person name="Quesada-Ocampo L."/>
            <person name="Vaillancourt B."/>
            <person name="Sakai H."/>
            <person name="Lee S.S."/>
            <person name="Kim J."/>
            <person name="Numa H."/>
            <person name="Itoh T."/>
            <person name="Buell C.R."/>
            <person name="Matsumoto T."/>
        </authorList>
    </citation>
    <scope>NUCLEOTIDE SEQUENCE [LARGE SCALE GENOMIC DNA]</scope>
    <source>
        <strain evidence="3">cv. Nipponbare</strain>
    </source>
</reference>
<dbReference type="InParanoid" id="A0A0P0W003"/>
<feature type="region of interest" description="Disordered" evidence="1">
    <location>
        <begin position="264"/>
        <end position="283"/>
    </location>
</feature>
<evidence type="ECO:0000313" key="3">
    <source>
        <dbReference type="Proteomes" id="UP000059680"/>
    </source>
</evidence>
<reference evidence="3" key="1">
    <citation type="journal article" date="2005" name="Nature">
        <title>The map-based sequence of the rice genome.</title>
        <authorList>
            <consortium name="International rice genome sequencing project (IRGSP)"/>
            <person name="Matsumoto T."/>
            <person name="Wu J."/>
            <person name="Kanamori H."/>
            <person name="Katayose Y."/>
            <person name="Fujisawa M."/>
            <person name="Namiki N."/>
            <person name="Mizuno H."/>
            <person name="Yamamoto K."/>
            <person name="Antonio B.A."/>
            <person name="Baba T."/>
            <person name="Sakata K."/>
            <person name="Nagamura Y."/>
            <person name="Aoki H."/>
            <person name="Arikawa K."/>
            <person name="Arita K."/>
            <person name="Bito T."/>
            <person name="Chiden Y."/>
            <person name="Fujitsuka N."/>
            <person name="Fukunaka R."/>
            <person name="Hamada M."/>
            <person name="Harada C."/>
            <person name="Hayashi A."/>
            <person name="Hijishita S."/>
            <person name="Honda M."/>
            <person name="Hosokawa S."/>
            <person name="Ichikawa Y."/>
            <person name="Idonuma A."/>
            <person name="Iijima M."/>
            <person name="Ikeda M."/>
            <person name="Ikeno M."/>
            <person name="Ito K."/>
            <person name="Ito S."/>
            <person name="Ito T."/>
            <person name="Ito Y."/>
            <person name="Ito Y."/>
            <person name="Iwabuchi A."/>
            <person name="Kamiya K."/>
            <person name="Karasawa W."/>
            <person name="Kurita K."/>
            <person name="Katagiri S."/>
            <person name="Kikuta A."/>
            <person name="Kobayashi H."/>
            <person name="Kobayashi N."/>
            <person name="Machita K."/>
            <person name="Maehara T."/>
            <person name="Masukawa M."/>
            <person name="Mizubayashi T."/>
            <person name="Mukai Y."/>
            <person name="Nagasaki H."/>
            <person name="Nagata Y."/>
            <person name="Naito S."/>
            <person name="Nakashima M."/>
            <person name="Nakama Y."/>
            <person name="Nakamichi Y."/>
            <person name="Nakamura M."/>
            <person name="Meguro A."/>
            <person name="Negishi M."/>
            <person name="Ohta I."/>
            <person name="Ohta T."/>
            <person name="Okamoto M."/>
            <person name="Ono N."/>
            <person name="Saji S."/>
            <person name="Sakaguchi M."/>
            <person name="Sakai K."/>
            <person name="Shibata M."/>
            <person name="Shimokawa T."/>
            <person name="Song J."/>
            <person name="Takazaki Y."/>
            <person name="Terasawa K."/>
            <person name="Tsugane M."/>
            <person name="Tsuji K."/>
            <person name="Ueda S."/>
            <person name="Waki K."/>
            <person name="Yamagata H."/>
            <person name="Yamamoto M."/>
            <person name="Yamamoto S."/>
            <person name="Yamane H."/>
            <person name="Yoshiki S."/>
            <person name="Yoshihara R."/>
            <person name="Yukawa K."/>
            <person name="Zhong H."/>
            <person name="Yano M."/>
            <person name="Yuan Q."/>
            <person name="Ouyang S."/>
            <person name="Liu J."/>
            <person name="Jones K.M."/>
            <person name="Gansberger K."/>
            <person name="Moffat K."/>
            <person name="Hill J."/>
            <person name="Bera J."/>
            <person name="Fadrosh D."/>
            <person name="Jin S."/>
            <person name="Johri S."/>
            <person name="Kim M."/>
            <person name="Overton L."/>
            <person name="Reardon M."/>
            <person name="Tsitrin T."/>
            <person name="Vuong H."/>
            <person name="Weaver B."/>
            <person name="Ciecko A."/>
            <person name="Tallon L."/>
            <person name="Jackson J."/>
            <person name="Pai G."/>
            <person name="Aken S.V."/>
            <person name="Utterback T."/>
            <person name="Reidmuller S."/>
            <person name="Feldblyum T."/>
            <person name="Hsiao J."/>
            <person name="Zismann V."/>
            <person name="Iobst S."/>
            <person name="de Vazeille A.R."/>
            <person name="Buell C.R."/>
            <person name="Ying K."/>
            <person name="Li Y."/>
            <person name="Lu T."/>
            <person name="Huang Y."/>
            <person name="Zhao Q."/>
            <person name="Feng Q."/>
            <person name="Zhang L."/>
            <person name="Zhu J."/>
            <person name="Weng Q."/>
            <person name="Mu J."/>
            <person name="Lu Y."/>
            <person name="Fan D."/>
            <person name="Liu Y."/>
            <person name="Guan J."/>
            <person name="Zhang Y."/>
            <person name="Yu S."/>
            <person name="Liu X."/>
            <person name="Zhang Y."/>
            <person name="Hong G."/>
            <person name="Han B."/>
            <person name="Choisne N."/>
            <person name="Demange N."/>
            <person name="Orjeda G."/>
            <person name="Samain S."/>
            <person name="Cattolico L."/>
            <person name="Pelletier E."/>
            <person name="Couloux A."/>
            <person name="Segurens B."/>
            <person name="Wincker P."/>
            <person name="D'Hont A."/>
            <person name="Scarpelli C."/>
            <person name="Weissenbach J."/>
            <person name="Salanoubat M."/>
            <person name="Quetier F."/>
            <person name="Yu Y."/>
            <person name="Kim H.R."/>
            <person name="Rambo T."/>
            <person name="Currie J."/>
            <person name="Collura K."/>
            <person name="Luo M."/>
            <person name="Yang T."/>
            <person name="Ammiraju J.S.S."/>
            <person name="Engler F."/>
            <person name="Soderlund C."/>
            <person name="Wing R.A."/>
            <person name="Palmer L.E."/>
            <person name="de la Bastide M."/>
            <person name="Spiegel L."/>
            <person name="Nascimento L."/>
            <person name="Zutavern T."/>
            <person name="O'Shaughnessy A."/>
            <person name="Dike S."/>
            <person name="Dedhia N."/>
            <person name="Preston R."/>
            <person name="Balija V."/>
            <person name="McCombie W.R."/>
            <person name="Chow T."/>
            <person name="Chen H."/>
            <person name="Chung M."/>
            <person name="Chen C."/>
            <person name="Shaw J."/>
            <person name="Wu H."/>
            <person name="Hsiao K."/>
            <person name="Chao Y."/>
            <person name="Chu M."/>
            <person name="Cheng C."/>
            <person name="Hour A."/>
            <person name="Lee P."/>
            <person name="Lin S."/>
            <person name="Lin Y."/>
            <person name="Liou J."/>
            <person name="Liu S."/>
            <person name="Hsing Y."/>
            <person name="Raghuvanshi S."/>
            <person name="Mohanty A."/>
            <person name="Bharti A.K."/>
            <person name="Gaur A."/>
            <person name="Gupta V."/>
            <person name="Kumar D."/>
            <person name="Ravi V."/>
            <person name="Vij S."/>
            <person name="Kapur A."/>
            <person name="Khurana P."/>
            <person name="Khurana P."/>
            <person name="Khurana J.P."/>
            <person name="Tyagi A.K."/>
            <person name="Gaikwad K."/>
            <person name="Singh A."/>
            <person name="Dalal V."/>
            <person name="Srivastava S."/>
            <person name="Dixit A."/>
            <person name="Pal A.K."/>
            <person name="Ghazi I.A."/>
            <person name="Yadav M."/>
            <person name="Pandit A."/>
            <person name="Bhargava A."/>
            <person name="Sureshbabu K."/>
            <person name="Batra K."/>
            <person name="Sharma T.R."/>
            <person name="Mohapatra T."/>
            <person name="Singh N.K."/>
            <person name="Messing J."/>
            <person name="Nelson A.B."/>
            <person name="Fuks G."/>
            <person name="Kavchok S."/>
            <person name="Keizer G."/>
            <person name="Linton E."/>
            <person name="Llaca V."/>
            <person name="Song R."/>
            <person name="Tanyolac B."/>
            <person name="Young S."/>
            <person name="Ho-Il K."/>
            <person name="Hahn J.H."/>
            <person name="Sangsakoo G."/>
            <person name="Vanavichit A."/>
            <person name="de Mattos Luiz.A.T."/>
            <person name="Zimmer P.D."/>
            <person name="Malone G."/>
            <person name="Dellagostin O."/>
            <person name="de Oliveira A.C."/>
            <person name="Bevan M."/>
            <person name="Bancroft I."/>
            <person name="Minx P."/>
            <person name="Cordum H."/>
            <person name="Wilson R."/>
            <person name="Cheng Z."/>
            <person name="Jin W."/>
            <person name="Jiang J."/>
            <person name="Leong S.A."/>
            <person name="Iwama H."/>
            <person name="Gojobori T."/>
            <person name="Itoh T."/>
            <person name="Niimura Y."/>
            <person name="Fujii Y."/>
            <person name="Habara T."/>
            <person name="Sakai H."/>
            <person name="Sato Y."/>
            <person name="Wilson G."/>
            <person name="Kumar K."/>
            <person name="McCouch S."/>
            <person name="Juretic N."/>
            <person name="Hoen D."/>
            <person name="Wright S."/>
            <person name="Bruskiewich R."/>
            <person name="Bureau T."/>
            <person name="Miyao A."/>
            <person name="Hirochika H."/>
            <person name="Nishikawa T."/>
            <person name="Kadowaki K."/>
            <person name="Sugiura M."/>
            <person name="Burr B."/>
            <person name="Sasaki T."/>
        </authorList>
    </citation>
    <scope>NUCLEOTIDE SEQUENCE [LARGE SCALE GENOMIC DNA]</scope>
    <source>
        <strain evidence="3">cv. Nipponbare</strain>
    </source>
</reference>
<evidence type="ECO:0000256" key="1">
    <source>
        <dbReference type="SAM" id="MobiDB-lite"/>
    </source>
</evidence>
<reference evidence="2 3" key="2">
    <citation type="journal article" date="2013" name="Plant Cell Physiol.">
        <title>Rice Annotation Project Database (RAP-DB): an integrative and interactive database for rice genomics.</title>
        <authorList>
            <person name="Sakai H."/>
            <person name="Lee S.S."/>
            <person name="Tanaka T."/>
            <person name="Numa H."/>
            <person name="Kim J."/>
            <person name="Kawahara Y."/>
            <person name="Wakimoto H."/>
            <person name="Yang C.C."/>
            <person name="Iwamoto M."/>
            <person name="Abe T."/>
            <person name="Yamada Y."/>
            <person name="Muto A."/>
            <person name="Inokuchi H."/>
            <person name="Ikemura T."/>
            <person name="Matsumoto T."/>
            <person name="Sasaki T."/>
            <person name="Itoh T."/>
        </authorList>
    </citation>
    <scope>NUCLEOTIDE SEQUENCE [LARGE SCALE GENOMIC DNA]</scope>
    <source>
        <strain evidence="3">cv. Nipponbare</strain>
    </source>
</reference>
<feature type="compositionally biased region" description="Low complexity" evidence="1">
    <location>
        <begin position="112"/>
        <end position="132"/>
    </location>
</feature>
<feature type="compositionally biased region" description="Low complexity" evidence="1">
    <location>
        <begin position="187"/>
        <end position="205"/>
    </location>
</feature>
<evidence type="ECO:0000313" key="2">
    <source>
        <dbReference type="EMBL" id="BAS85207.1"/>
    </source>
</evidence>
<accession>A0A0P0W003</accession>
<sequence>MAHMFTTAVVPAGTRAARPPASAPRSRWASRVARRAHDSSGPGGCIRRHSLTTQCRYGSAAASPLTAAASISACALDWTSGCSAIRASTHSSRMATVSVPRKIISHRTATMSSSSSLSSPSSPNKTSTKSPSPSQPPYLASLLVLCSSMILETNTLTLDASALLFLLTPWTSRRRSRGRWSPQLKVPSSSYPCPTISSSSDTAPAPSSPRPTPNTLAMTLSRLARCSSRLTPTAPSRAMAAATRRTVSSPIALRRAASLPGASACADARRRSRRQYPPCGANPMARWNMSSAAASFTGRSANAAPARISRAVSGWLATTNWVSPTENAMRRVAPRVDAARLASARCGFGPANASRTPRGPGMAAAPWPPDDDSAHATPPGWKKASARKRRARRRQAW</sequence>
<dbReference type="PaxDb" id="39947-A0A0P0W003"/>
<dbReference type="AlphaFoldDB" id="A0A0P0W003"/>
<feature type="region of interest" description="Disordered" evidence="1">
    <location>
        <begin position="107"/>
        <end position="135"/>
    </location>
</feature>
<dbReference type="Gramene" id="Os03t0603200-00">
    <property type="protein sequence ID" value="Os03t0603200-00"/>
    <property type="gene ID" value="Os03g0603200"/>
</dbReference>
<feature type="region of interest" description="Disordered" evidence="1">
    <location>
        <begin position="176"/>
        <end position="215"/>
    </location>
</feature>
<proteinExistence type="predicted"/>